<evidence type="ECO:0000259" key="3">
    <source>
        <dbReference type="PROSITE" id="PS50821"/>
    </source>
</evidence>
<evidence type="ECO:0000313" key="6">
    <source>
        <dbReference type="Proteomes" id="UP000054776"/>
    </source>
</evidence>
<dbReference type="GO" id="GO:0003723">
    <property type="term" value="F:RNA binding"/>
    <property type="evidence" value="ECO:0007669"/>
    <property type="project" value="InterPro"/>
</dbReference>
<dbReference type="Pfam" id="PF02170">
    <property type="entry name" value="PAZ"/>
    <property type="match status" value="1"/>
</dbReference>
<feature type="domain" description="PAZ" evidence="3">
    <location>
        <begin position="437"/>
        <end position="540"/>
    </location>
</feature>
<dbReference type="InterPro" id="IPR036085">
    <property type="entry name" value="PAZ_dom_sf"/>
</dbReference>
<dbReference type="InterPro" id="IPR003165">
    <property type="entry name" value="Piwi"/>
</dbReference>
<dbReference type="SMART" id="SM00950">
    <property type="entry name" value="Piwi"/>
    <property type="match status" value="1"/>
</dbReference>
<name>A0A0V1BVB5_TRISP</name>
<feature type="region of interest" description="Disordered" evidence="2">
    <location>
        <begin position="145"/>
        <end position="185"/>
    </location>
</feature>
<comment type="similarity">
    <text evidence="1">Belongs to the argonaute family.</text>
</comment>
<dbReference type="SUPFAM" id="SSF101690">
    <property type="entry name" value="PAZ domain"/>
    <property type="match status" value="1"/>
</dbReference>
<dbReference type="Gene3D" id="3.40.50.2300">
    <property type="match status" value="1"/>
</dbReference>
<dbReference type="AlphaFoldDB" id="A0A0V1BVB5"/>
<feature type="domain" description="Piwi" evidence="4">
    <location>
        <begin position="713"/>
        <end position="1027"/>
    </location>
</feature>
<keyword evidence="6" id="KW-1185">Reference proteome</keyword>
<dbReference type="InterPro" id="IPR003100">
    <property type="entry name" value="PAZ_dom"/>
</dbReference>
<evidence type="ECO:0000313" key="5">
    <source>
        <dbReference type="EMBL" id="KRY41147.1"/>
    </source>
</evidence>
<sequence length="1193" mass="136263">MLALFQPGRRRDETIGMSIYSLYPQWDVAEKDVVCQKVVSQRVVRQELVSQRVVRQELVSQRVVRQELVSKGVVPQELVSQQVVRQELVSQQVVRQELVSKGVVREELVSQGVVPQELVSQRVVRQELVSQRVVRQELVSKGVVPQELQRGGAPRTGEPRSDAPATGEQRRMQHQSPRQYAPAQGMQQTEASFGQMSLKEKMYEAGVEEFDLSKLSGRCVINYAQRNSFGSMGTAIDLHTNYFSIKIPKDLTFHHYSVEILLTVNRRKGTVDVCTYRLSSVLYENLQDAKIWNFNYMFYDQRTNLFSLNNLQISESVEYTITTPQGKAKITIKPCNPLLIHIQDVIYALVHIGSDSERSALQALDIATSMKLFDTEVMSFGNKFFKPVANKLSIGGGVELYDGLFKSLRPMLGAACGKCYLAFNIESVKAAFYTSQPLLQSLQEELRLSHIPNKPLHEQQIAQLNKKYSVRTTHLNRSFKIQGFSDKIPRTHVFTDDNGVNTTVFDYFRNKYNIILRYPNLQMVKKGHTFIPPELCNVEPNQRVPMMKLDDENHRMIVQTCAVPPVQRYREILAKSNAVGGDCHDLFAAAMGLTKSSDMVCIKGRVLPEPSVQYQSDAKNSGRVQVRNGQWDMKQNKVFVAAEISHWALCNMCPTIQQPQLVQFVHLLVQKAASMGINMNPRPVSYDCFHPREALERMKTYFDFLIRQRDATYAICVIPEKSEVLRRSIKYYGEVVNGVVTQILLRNTVMKGFLGRKSETLYMQIMLKVNAKNGGVNNEISMAHPIANMWFRGDLLFMGFDVNHPPALSRREKESGEVPLEPSVVGAVCNCGRTQFDYRIRYRLQDSRKEEIEREKIVGVVMEFLKEYQNNNKNTLPKSVVVYRDGVSESQFEMVLESEKASLQEAFGRFRRGYSPKLTIVIVQKRHHTRFFRTDMNPSDKNMYQNIPAGTVVDTGPVSCRLFDFYLCSHLGIQGTSRPTLYTVLYDENEFNANAMQGITYLLCQTYQRCNKSVSIPAPVYHAHHAATRGKELYCAYRNKMMEEGGGSELTADFVRLEEAINSKPVIQQKMTWALLQPRTKARKVERRWMTMAMVLCPSRRPSGQGRRCSGRRRRSRPSPVRLASVHCPEGEASVVEAGCRNFPQSSLRAVQSPSCRRETSTLRIPVYSSDLRVHLNKKEMFIYTKQVYMYMV</sequence>
<dbReference type="InterPro" id="IPR032473">
    <property type="entry name" value="Argonaute_Mid_dom"/>
</dbReference>
<dbReference type="PROSITE" id="PS50821">
    <property type="entry name" value="PAZ"/>
    <property type="match status" value="1"/>
</dbReference>
<dbReference type="InterPro" id="IPR012337">
    <property type="entry name" value="RNaseH-like_sf"/>
</dbReference>
<evidence type="ECO:0000256" key="2">
    <source>
        <dbReference type="SAM" id="MobiDB-lite"/>
    </source>
</evidence>
<dbReference type="PROSITE" id="PS50822">
    <property type="entry name" value="PIWI"/>
    <property type="match status" value="1"/>
</dbReference>
<dbReference type="Pfam" id="PF16486">
    <property type="entry name" value="ArgoN"/>
    <property type="match status" value="1"/>
</dbReference>
<feature type="region of interest" description="Disordered" evidence="2">
    <location>
        <begin position="1100"/>
        <end position="1120"/>
    </location>
</feature>
<dbReference type="Pfam" id="PF02171">
    <property type="entry name" value="Piwi"/>
    <property type="match status" value="1"/>
</dbReference>
<dbReference type="Pfam" id="PF16487">
    <property type="entry name" value="ArgoMid"/>
    <property type="match status" value="1"/>
</dbReference>
<dbReference type="Gene3D" id="2.170.260.10">
    <property type="entry name" value="paz domain"/>
    <property type="match status" value="1"/>
</dbReference>
<evidence type="ECO:0000256" key="1">
    <source>
        <dbReference type="RuleBase" id="RU361178"/>
    </source>
</evidence>
<accession>A0A0V1BVB5</accession>
<proteinExistence type="inferred from homology"/>
<dbReference type="SUPFAM" id="SSF53098">
    <property type="entry name" value="Ribonuclease H-like"/>
    <property type="match status" value="1"/>
</dbReference>
<organism evidence="5 6">
    <name type="scientific">Trichinella spiralis</name>
    <name type="common">Trichina worm</name>
    <dbReference type="NCBI Taxonomy" id="6334"/>
    <lineage>
        <taxon>Eukaryota</taxon>
        <taxon>Metazoa</taxon>
        <taxon>Ecdysozoa</taxon>
        <taxon>Nematoda</taxon>
        <taxon>Enoplea</taxon>
        <taxon>Dorylaimia</taxon>
        <taxon>Trichinellida</taxon>
        <taxon>Trichinellidae</taxon>
        <taxon>Trichinella</taxon>
    </lineage>
</organism>
<evidence type="ECO:0000259" key="4">
    <source>
        <dbReference type="PROSITE" id="PS50822"/>
    </source>
</evidence>
<dbReference type="EMBL" id="JYDH01000009">
    <property type="protein sequence ID" value="KRY41147.1"/>
    <property type="molecule type" value="Genomic_DNA"/>
</dbReference>
<reference evidence="5 6" key="1">
    <citation type="submission" date="2015-01" db="EMBL/GenBank/DDBJ databases">
        <title>Evolution of Trichinella species and genotypes.</title>
        <authorList>
            <person name="Korhonen P.K."/>
            <person name="Edoardo P."/>
            <person name="Giuseppe L.R."/>
            <person name="Gasser R.B."/>
        </authorList>
    </citation>
    <scope>NUCLEOTIDE SEQUENCE [LARGE SCALE GENOMIC DNA]</scope>
    <source>
        <strain evidence="5">ISS3</strain>
    </source>
</reference>
<dbReference type="Gene3D" id="3.30.420.10">
    <property type="entry name" value="Ribonuclease H-like superfamily/Ribonuclease H"/>
    <property type="match status" value="1"/>
</dbReference>
<dbReference type="OrthoDB" id="10252740at2759"/>
<dbReference type="PANTHER" id="PTHR22891">
    <property type="entry name" value="EUKARYOTIC TRANSLATION INITIATION FACTOR 2C"/>
    <property type="match status" value="1"/>
</dbReference>
<dbReference type="InterPro" id="IPR032474">
    <property type="entry name" value="Argonaute_N"/>
</dbReference>
<protein>
    <submittedName>
        <fullName evidence="5">Protein argonaute-1</fullName>
    </submittedName>
</protein>
<gene>
    <name evidence="5" type="primary">Dgkq</name>
    <name evidence="5" type="ORF">T01_6561</name>
</gene>
<dbReference type="Proteomes" id="UP000054776">
    <property type="component" value="Unassembled WGS sequence"/>
</dbReference>
<dbReference type="InterPro" id="IPR036397">
    <property type="entry name" value="RNaseH_sf"/>
</dbReference>
<comment type="caution">
    <text evidence="5">The sequence shown here is derived from an EMBL/GenBank/DDBJ whole genome shotgun (WGS) entry which is preliminary data.</text>
</comment>
<dbReference type="SMART" id="SM00949">
    <property type="entry name" value="PAZ"/>
    <property type="match status" value="1"/>
</dbReference>
<dbReference type="CDD" id="cd02846">
    <property type="entry name" value="PAZ_argonaute_like"/>
    <property type="match status" value="1"/>
</dbReference>